<dbReference type="InterPro" id="IPR021615">
    <property type="entry name" value="Omp28"/>
</dbReference>
<protein>
    <submittedName>
        <fullName evidence="1">Omp28-related outer membrane protein</fullName>
    </submittedName>
</protein>
<evidence type="ECO:0000313" key="2">
    <source>
        <dbReference type="Proteomes" id="UP000316008"/>
    </source>
</evidence>
<dbReference type="PROSITE" id="PS51257">
    <property type="entry name" value="PROKAR_LIPOPROTEIN"/>
    <property type="match status" value="1"/>
</dbReference>
<sequence length="311" mass="34633">MKKFIVLTAIFATVLTACDKVKNAYPEKAAGNSTLDWSLYPDGDSAYYVSQGLWPTFTANTNTFTNVMIEDYTGHRCFNCPNAAALLHNLEDANPGRVFGVGVHTSPVGMSNFQEEELPDYPTILYNDLAFQIGIHFGSKPGTGFIGNPNGSVNRQLNGTDNTSAPQTWASKTTVELNKPLRVNIQSHANYFASTRGSFLHVEVDKVDNNITNDLAVVVYVCEDSLVGPQLMPDLTRNANYVHKDILRDCIDGKAFGRVLEASDLGPNGKYYVNYTYKLPASYDVDNMHYLIYVYDKTTEEIYQVIEQHLH</sequence>
<keyword evidence="2" id="KW-1185">Reference proteome</keyword>
<gene>
    <name evidence="1" type="ORF">FO442_06500</name>
</gene>
<dbReference type="AlphaFoldDB" id="A0A556MZZ6"/>
<reference evidence="1 2" key="1">
    <citation type="submission" date="2019-07" db="EMBL/GenBank/DDBJ databases">
        <authorList>
            <person name="Huq M.A."/>
        </authorList>
    </citation>
    <scope>NUCLEOTIDE SEQUENCE [LARGE SCALE GENOMIC DNA]</scope>
    <source>
        <strain evidence="1 2">MAH-3</strain>
    </source>
</reference>
<dbReference type="Gene3D" id="2.60.40.10">
    <property type="entry name" value="Immunoglobulins"/>
    <property type="match status" value="1"/>
</dbReference>
<organism evidence="1 2">
    <name type="scientific">Fluviicola chungangensis</name>
    <dbReference type="NCBI Taxonomy" id="2597671"/>
    <lineage>
        <taxon>Bacteria</taxon>
        <taxon>Pseudomonadati</taxon>
        <taxon>Bacteroidota</taxon>
        <taxon>Flavobacteriia</taxon>
        <taxon>Flavobacteriales</taxon>
        <taxon>Crocinitomicaceae</taxon>
        <taxon>Fluviicola</taxon>
    </lineage>
</organism>
<comment type="caution">
    <text evidence="1">The sequence shown here is derived from an EMBL/GenBank/DDBJ whole genome shotgun (WGS) entry which is preliminary data.</text>
</comment>
<evidence type="ECO:0000313" key="1">
    <source>
        <dbReference type="EMBL" id="TSJ45398.1"/>
    </source>
</evidence>
<dbReference type="EMBL" id="VLPL01000003">
    <property type="protein sequence ID" value="TSJ45398.1"/>
    <property type="molecule type" value="Genomic_DNA"/>
</dbReference>
<dbReference type="Pfam" id="PF11551">
    <property type="entry name" value="Omp28"/>
    <property type="match status" value="1"/>
</dbReference>
<name>A0A556MZZ6_9FLAO</name>
<accession>A0A556MZZ6</accession>
<dbReference type="Proteomes" id="UP000316008">
    <property type="component" value="Unassembled WGS sequence"/>
</dbReference>
<dbReference type="RefSeq" id="WP_144332355.1">
    <property type="nucleotide sequence ID" value="NZ_VLPL01000003.1"/>
</dbReference>
<dbReference type="OrthoDB" id="1081990at2"/>
<proteinExistence type="predicted"/>
<dbReference type="InterPro" id="IPR013783">
    <property type="entry name" value="Ig-like_fold"/>
</dbReference>